<evidence type="ECO:0000313" key="3">
    <source>
        <dbReference type="Proteomes" id="UP001185012"/>
    </source>
</evidence>
<accession>A0ABU1IJM9</accession>
<dbReference type="RefSeq" id="WP_309860736.1">
    <property type="nucleotide sequence ID" value="NZ_JAVDQG010000001.1"/>
</dbReference>
<keyword evidence="1" id="KW-0732">Signal</keyword>
<comment type="caution">
    <text evidence="2">The sequence shown here is derived from an EMBL/GenBank/DDBJ whole genome shotgun (WGS) entry which is preliminary data.</text>
</comment>
<sequence length="75" mass="8093">MKRKIILMLSSLAVAALLIAVPVTLANQTDSGNGMSGMMNGSMMNMMDAMDSPQGKQMMEDCAQVMKTYGEDNKN</sequence>
<feature type="chain" id="PRO_5045571577" evidence="1">
    <location>
        <begin position="27"/>
        <end position="75"/>
    </location>
</feature>
<keyword evidence="3" id="KW-1185">Reference proteome</keyword>
<dbReference type="EMBL" id="JAVDQG010000001">
    <property type="protein sequence ID" value="MDR6224035.1"/>
    <property type="molecule type" value="Genomic_DNA"/>
</dbReference>
<gene>
    <name evidence="2" type="ORF">JOE21_000023</name>
</gene>
<dbReference type="Proteomes" id="UP001185012">
    <property type="component" value="Unassembled WGS sequence"/>
</dbReference>
<evidence type="ECO:0000313" key="2">
    <source>
        <dbReference type="EMBL" id="MDR6224035.1"/>
    </source>
</evidence>
<proteinExistence type="predicted"/>
<name>A0ABU1IJM9_9BACL</name>
<feature type="signal peptide" evidence="1">
    <location>
        <begin position="1"/>
        <end position="26"/>
    </location>
</feature>
<evidence type="ECO:0000256" key="1">
    <source>
        <dbReference type="SAM" id="SignalP"/>
    </source>
</evidence>
<protein>
    <submittedName>
        <fullName evidence="2">Uncharacterized protein YycO</fullName>
    </submittedName>
</protein>
<organism evidence="2 3">
    <name type="scientific">Desmospora profundinema</name>
    <dbReference type="NCBI Taxonomy" id="1571184"/>
    <lineage>
        <taxon>Bacteria</taxon>
        <taxon>Bacillati</taxon>
        <taxon>Bacillota</taxon>
        <taxon>Bacilli</taxon>
        <taxon>Bacillales</taxon>
        <taxon>Thermoactinomycetaceae</taxon>
        <taxon>Desmospora</taxon>
    </lineage>
</organism>
<reference evidence="2 3" key="1">
    <citation type="submission" date="2023-07" db="EMBL/GenBank/DDBJ databases">
        <title>Genomic Encyclopedia of Type Strains, Phase IV (KMG-IV): sequencing the most valuable type-strain genomes for metagenomic binning, comparative biology and taxonomic classification.</title>
        <authorList>
            <person name="Goeker M."/>
        </authorList>
    </citation>
    <scope>NUCLEOTIDE SEQUENCE [LARGE SCALE GENOMIC DNA]</scope>
    <source>
        <strain evidence="2 3">DSM 45903</strain>
    </source>
</reference>